<feature type="chain" id="PRO_5045667933" description="VCBS repeat-containing protein" evidence="3">
    <location>
        <begin position="27"/>
        <end position="519"/>
    </location>
</feature>
<evidence type="ECO:0000256" key="2">
    <source>
        <dbReference type="SAM" id="MobiDB-lite"/>
    </source>
</evidence>
<proteinExistence type="predicted"/>
<dbReference type="EMBL" id="BAABDM010000004">
    <property type="protein sequence ID" value="GAA4098533.1"/>
    <property type="molecule type" value="Genomic_DNA"/>
</dbReference>
<dbReference type="PROSITE" id="PS51257">
    <property type="entry name" value="PROKAR_LIPOPROTEIN"/>
    <property type="match status" value="1"/>
</dbReference>
<evidence type="ECO:0000256" key="1">
    <source>
        <dbReference type="ARBA" id="ARBA00022729"/>
    </source>
</evidence>
<dbReference type="RefSeq" id="WP_344936344.1">
    <property type="nucleotide sequence ID" value="NZ_BAABDM010000004.1"/>
</dbReference>
<evidence type="ECO:0000313" key="4">
    <source>
        <dbReference type="EMBL" id="GAA4098533.1"/>
    </source>
</evidence>
<evidence type="ECO:0000256" key="3">
    <source>
        <dbReference type="SAM" id="SignalP"/>
    </source>
</evidence>
<keyword evidence="1 3" id="KW-0732">Signal</keyword>
<evidence type="ECO:0000313" key="5">
    <source>
        <dbReference type="Proteomes" id="UP001500392"/>
    </source>
</evidence>
<dbReference type="InterPro" id="IPR028994">
    <property type="entry name" value="Integrin_alpha_N"/>
</dbReference>
<evidence type="ECO:0008006" key="6">
    <source>
        <dbReference type="Google" id="ProtNLM"/>
    </source>
</evidence>
<comment type="caution">
    <text evidence="4">The sequence shown here is derived from an EMBL/GenBank/DDBJ whole genome shotgun (WGS) entry which is preliminary data.</text>
</comment>
<dbReference type="Gene3D" id="2.130.10.130">
    <property type="entry name" value="Integrin alpha, N-terminal"/>
    <property type="match status" value="2"/>
</dbReference>
<feature type="signal peptide" evidence="3">
    <location>
        <begin position="1"/>
        <end position="26"/>
    </location>
</feature>
<sequence length="519" mass="55828">MSDTPQRTRISPILSLALLSCCIASCNSSSNSSSNTPDDPAPSSDPVIYTEHPIKAEQQSAGFIGIGDLDGNSDNGLEILLSTLVEQTPPGPPTALSRGALRVFNTSGCDSKDASCLDGPWTEKTLISTTALQGYPFINTPQIFDVNSDGQLDIVVQTGFLSTLGGAHFWLDGNDLDGPLPPSQHFFSFANTTLLTNQQFFWHETDQGDIDGDGLLDMITTSAKTQGLTNPLGSPNGNEEMKVQLYRNNGGTNADSMFDYSEISAEDTSGNVISSMGGVFIKLHDIDNDGDQDIALSQFFGHPTPTPDVPAPSVVWLENDLAGSGKWIYRIIDNSIGLGYHMEFADIDGDGMDELVVGAHNNDGDPRFQDEDGNLIVPPGLYWFEIPTDTHSDAHWEKHVISTSFRVTLYYSSPASQGVPGIFNVGDINNDGLPDVAVPGDGNDKLYAFIQQSDGSFREDIVATGKMFGMAMVADIDGDGKNEIIAAQHNSLDMDPAETDSLDDLTLPPGRLSIFRYPE</sequence>
<dbReference type="Pfam" id="PF13517">
    <property type="entry name" value="FG-GAP_3"/>
    <property type="match status" value="2"/>
</dbReference>
<feature type="region of interest" description="Disordered" evidence="2">
    <location>
        <begin position="28"/>
        <end position="48"/>
    </location>
</feature>
<dbReference type="InterPro" id="IPR013517">
    <property type="entry name" value="FG-GAP"/>
</dbReference>
<dbReference type="PANTHER" id="PTHR46580">
    <property type="entry name" value="SENSOR KINASE-RELATED"/>
    <property type="match status" value="1"/>
</dbReference>
<keyword evidence="5" id="KW-1185">Reference proteome</keyword>
<dbReference type="PANTHER" id="PTHR46580:SF4">
    <property type="entry name" value="ATP_GTP-BINDING PROTEIN"/>
    <property type="match status" value="1"/>
</dbReference>
<organism evidence="4 5">
    <name type="scientific">Zhongshania borealis</name>
    <dbReference type="NCBI Taxonomy" id="889488"/>
    <lineage>
        <taxon>Bacteria</taxon>
        <taxon>Pseudomonadati</taxon>
        <taxon>Pseudomonadota</taxon>
        <taxon>Gammaproteobacteria</taxon>
        <taxon>Cellvibrionales</taxon>
        <taxon>Spongiibacteraceae</taxon>
        <taxon>Zhongshania</taxon>
    </lineage>
</organism>
<protein>
    <recommendedName>
        <fullName evidence="6">VCBS repeat-containing protein</fullName>
    </recommendedName>
</protein>
<name>A0ABP7WWE9_9GAMM</name>
<reference evidence="5" key="1">
    <citation type="journal article" date="2019" name="Int. J. Syst. Evol. Microbiol.">
        <title>The Global Catalogue of Microorganisms (GCM) 10K type strain sequencing project: providing services to taxonomists for standard genome sequencing and annotation.</title>
        <authorList>
            <consortium name="The Broad Institute Genomics Platform"/>
            <consortium name="The Broad Institute Genome Sequencing Center for Infectious Disease"/>
            <person name="Wu L."/>
            <person name="Ma J."/>
        </authorList>
    </citation>
    <scope>NUCLEOTIDE SEQUENCE [LARGE SCALE GENOMIC DNA]</scope>
    <source>
        <strain evidence="5">JCM 17304</strain>
    </source>
</reference>
<gene>
    <name evidence="4" type="ORF">GCM10022414_24380</name>
</gene>
<accession>A0ABP7WWE9</accession>
<feature type="compositionally biased region" description="Low complexity" evidence="2">
    <location>
        <begin position="28"/>
        <end position="46"/>
    </location>
</feature>
<dbReference type="SUPFAM" id="SSF69318">
    <property type="entry name" value="Integrin alpha N-terminal domain"/>
    <property type="match status" value="1"/>
</dbReference>
<dbReference type="Proteomes" id="UP001500392">
    <property type="component" value="Unassembled WGS sequence"/>
</dbReference>